<proteinExistence type="predicted"/>
<dbReference type="STRING" id="558151.ACM46_13025"/>
<evidence type="ECO:0000313" key="1">
    <source>
        <dbReference type="EMBL" id="KMQ65106.1"/>
    </source>
</evidence>
<name>A0A0J7IGJ3_9FLAO</name>
<dbReference type="RefSeq" id="WP_048507041.1">
    <property type="nucleotide sequence ID" value="NZ_LFND01000003.1"/>
</dbReference>
<dbReference type="AlphaFoldDB" id="A0A0J7IGJ3"/>
<evidence type="ECO:0000313" key="2">
    <source>
        <dbReference type="Proteomes" id="UP000036261"/>
    </source>
</evidence>
<dbReference type="EMBL" id="LFND01000003">
    <property type="protein sequence ID" value="KMQ65106.1"/>
    <property type="molecule type" value="Genomic_DNA"/>
</dbReference>
<reference evidence="1 2" key="1">
    <citation type="journal article" date="2013" name="Int. J. Syst. Evol. Microbiol.">
        <title>Chryseobacterium angstadtii sp. nov., isolated from a newt tank.</title>
        <authorList>
            <person name="Kirk K.E."/>
            <person name="Hoffman J.A."/>
            <person name="Smith K.A."/>
            <person name="Strahan B.L."/>
            <person name="Failor K.C."/>
            <person name="Krebs J.E."/>
            <person name="Gale A.N."/>
            <person name="Do T.D."/>
            <person name="Sontag T.C."/>
            <person name="Batties A.M."/>
            <person name="Mistiszyn K."/>
            <person name="Newman J.D."/>
        </authorList>
    </citation>
    <scope>NUCLEOTIDE SEQUENCE [LARGE SCALE GENOMIC DNA]</scope>
    <source>
        <strain evidence="1 2">KM</strain>
    </source>
</reference>
<dbReference type="PATRIC" id="fig|558151.6.peg.2750"/>
<dbReference type="OrthoDB" id="1275246at2"/>
<dbReference type="PROSITE" id="PS51257">
    <property type="entry name" value="PROKAR_LIPOPROTEIN"/>
    <property type="match status" value="1"/>
</dbReference>
<keyword evidence="2" id="KW-1185">Reference proteome</keyword>
<sequence length="70" mass="7469">MKSIILVMIIGFTVLSCKKEAKTELSTNSDSIVIDTLPADTLTAAIPSDTLEIKDTAPTKKADSTTTIKK</sequence>
<accession>A0A0J7IGJ3</accession>
<organism evidence="1 2">
    <name type="scientific">Chryseobacterium angstadtii</name>
    <dbReference type="NCBI Taxonomy" id="558151"/>
    <lineage>
        <taxon>Bacteria</taxon>
        <taxon>Pseudomonadati</taxon>
        <taxon>Bacteroidota</taxon>
        <taxon>Flavobacteriia</taxon>
        <taxon>Flavobacteriales</taxon>
        <taxon>Weeksellaceae</taxon>
        <taxon>Chryseobacterium group</taxon>
        <taxon>Chryseobacterium</taxon>
    </lineage>
</organism>
<gene>
    <name evidence="1" type="ORF">ACM46_13025</name>
</gene>
<dbReference type="Proteomes" id="UP000036261">
    <property type="component" value="Unassembled WGS sequence"/>
</dbReference>
<protein>
    <submittedName>
        <fullName evidence="1">Uncharacterized protein</fullName>
    </submittedName>
</protein>
<comment type="caution">
    <text evidence="1">The sequence shown here is derived from an EMBL/GenBank/DDBJ whole genome shotgun (WGS) entry which is preliminary data.</text>
</comment>